<feature type="domain" description="Beta-lactamase-related" evidence="1">
    <location>
        <begin position="14"/>
        <end position="322"/>
    </location>
</feature>
<sequence length="341" mass="38860">MDRNADTLFKYSNAFSVSIGIVKDGKIYTKHYGEIDKGKGNKANDNTYFEIASVTKIMTGYLLANAVLEGKVNLTDDIRKYLKGGYQNLEYDGRPVTFRDLISYESAIPSVLPDDREIMKTFTDSTPIKLVQLNKSYSKSQFLEDLKNIKLDTLPGQKYLYCNPSVELTGHILENIYNKPFETILKENLWAKLNMNHTRFVLNKNEHLANGYNNNHILMPHFVSNLWGASGGRTNSTLGDLMKLLKFELERENKIVQETQRNVNNRKTNWFGYFWDNIYLTENGKYCYKHGGAFGNQVLFSVFPEKNIGICIIVNISGPETYGALSKSVFAIANDLLGFSR</sequence>
<reference evidence="2 3" key="1">
    <citation type="submission" date="2016-07" db="EMBL/GenBank/DDBJ databases">
        <title>Genome analysis of Flavihumibacter stibioxidans YS-17.</title>
        <authorList>
            <person name="Shi K."/>
            <person name="Han Y."/>
            <person name="Wang G."/>
        </authorList>
    </citation>
    <scope>NUCLEOTIDE SEQUENCE [LARGE SCALE GENOMIC DNA]</scope>
    <source>
        <strain evidence="2 3">YS-17</strain>
    </source>
</reference>
<dbReference type="SUPFAM" id="SSF56601">
    <property type="entry name" value="beta-lactamase/transpeptidase-like"/>
    <property type="match status" value="1"/>
</dbReference>
<dbReference type="Proteomes" id="UP000765802">
    <property type="component" value="Unassembled WGS sequence"/>
</dbReference>
<keyword evidence="3" id="KW-1185">Reference proteome</keyword>
<dbReference type="Gene3D" id="3.40.710.10">
    <property type="entry name" value="DD-peptidase/beta-lactamase superfamily"/>
    <property type="match status" value="1"/>
</dbReference>
<dbReference type="InterPro" id="IPR001466">
    <property type="entry name" value="Beta-lactam-related"/>
</dbReference>
<evidence type="ECO:0000313" key="2">
    <source>
        <dbReference type="EMBL" id="MBC6491711.1"/>
    </source>
</evidence>
<name>A0ABR7M9V0_9BACT</name>
<dbReference type="InterPro" id="IPR012338">
    <property type="entry name" value="Beta-lactam/transpept-like"/>
</dbReference>
<accession>A0ABR7M9V0</accession>
<organism evidence="2 3">
    <name type="scientific">Flavihumibacter stibioxidans</name>
    <dbReference type="NCBI Taxonomy" id="1834163"/>
    <lineage>
        <taxon>Bacteria</taxon>
        <taxon>Pseudomonadati</taxon>
        <taxon>Bacteroidota</taxon>
        <taxon>Chitinophagia</taxon>
        <taxon>Chitinophagales</taxon>
        <taxon>Chitinophagaceae</taxon>
        <taxon>Flavihumibacter</taxon>
    </lineage>
</organism>
<dbReference type="EMBL" id="MBUA01000023">
    <property type="protein sequence ID" value="MBC6491711.1"/>
    <property type="molecule type" value="Genomic_DNA"/>
</dbReference>
<comment type="caution">
    <text evidence="2">The sequence shown here is derived from an EMBL/GenBank/DDBJ whole genome shotgun (WGS) entry which is preliminary data.</text>
</comment>
<evidence type="ECO:0000259" key="1">
    <source>
        <dbReference type="Pfam" id="PF00144"/>
    </source>
</evidence>
<gene>
    <name evidence="2" type="ORF">BC349_11675</name>
</gene>
<dbReference type="Pfam" id="PF00144">
    <property type="entry name" value="Beta-lactamase"/>
    <property type="match status" value="1"/>
</dbReference>
<protein>
    <recommendedName>
        <fullName evidence="1">Beta-lactamase-related domain-containing protein</fullName>
    </recommendedName>
</protein>
<dbReference type="PANTHER" id="PTHR46825">
    <property type="entry name" value="D-ALANYL-D-ALANINE-CARBOXYPEPTIDASE/ENDOPEPTIDASE AMPH"/>
    <property type="match status" value="1"/>
</dbReference>
<proteinExistence type="predicted"/>
<evidence type="ECO:0000313" key="3">
    <source>
        <dbReference type="Proteomes" id="UP000765802"/>
    </source>
</evidence>
<dbReference type="PANTHER" id="PTHR46825:SF9">
    <property type="entry name" value="BETA-LACTAMASE-RELATED DOMAIN-CONTAINING PROTEIN"/>
    <property type="match status" value="1"/>
</dbReference>
<dbReference type="InterPro" id="IPR050491">
    <property type="entry name" value="AmpC-like"/>
</dbReference>